<proteinExistence type="predicted"/>
<gene>
    <name evidence="1" type="ORF">C2G38_146434</name>
</gene>
<dbReference type="Gene3D" id="1.10.510.10">
    <property type="entry name" value="Transferase(Phosphotransferase) domain 1"/>
    <property type="match status" value="1"/>
</dbReference>
<evidence type="ECO:0008006" key="3">
    <source>
        <dbReference type="Google" id="ProtNLM"/>
    </source>
</evidence>
<protein>
    <recommendedName>
        <fullName evidence="3">Ricin B lectin domain-containing protein</fullName>
    </recommendedName>
</protein>
<dbReference type="InterPro" id="IPR011009">
    <property type="entry name" value="Kinase-like_dom_sf"/>
</dbReference>
<evidence type="ECO:0000313" key="2">
    <source>
        <dbReference type="Proteomes" id="UP000266673"/>
    </source>
</evidence>
<keyword evidence="2" id="KW-1185">Reference proteome</keyword>
<dbReference type="InterPro" id="IPR035992">
    <property type="entry name" value="Ricin_B-like_lectins"/>
</dbReference>
<organism evidence="1 2">
    <name type="scientific">Gigaspora rosea</name>
    <dbReference type="NCBI Taxonomy" id="44941"/>
    <lineage>
        <taxon>Eukaryota</taxon>
        <taxon>Fungi</taxon>
        <taxon>Fungi incertae sedis</taxon>
        <taxon>Mucoromycota</taxon>
        <taxon>Glomeromycotina</taxon>
        <taxon>Glomeromycetes</taxon>
        <taxon>Diversisporales</taxon>
        <taxon>Gigasporaceae</taxon>
        <taxon>Gigaspora</taxon>
    </lineage>
</organism>
<sequence length="355" mass="40102">MWELTSFERPFSDRAHDIDLACEIVSEKLRPKVVEGIPNVYKIIMERCWNANPSERPDLSFLINEYEELIKDPSPLQKPLRKDSEQANSSISEYTKHLQSTYVTSRSIPLTTLKGSKPVNFSLPDILMADINEDDTTYGGRHESEFPKGDDFYIKTTTSPSGHSSASSTQNYVVDVDRGFFLSWGAVKEGSKVIIAQQRSTIEHDGYQLWRYDDGFLINKQTTLYLEPESVKVGSPLVLHHRRSGSQADNQKWTLTKEGRIKLKDKPYVLEAKDHHVVLFDASKASKHPLATQFIIIPLHPVKKSDAAIGVVRLELVCAKGLKCIDPFLVGGKSDPYVRIFHSSNKKDIIAKLKS</sequence>
<dbReference type="AlphaFoldDB" id="A0A397UL12"/>
<dbReference type="SUPFAM" id="SSF50370">
    <property type="entry name" value="Ricin B-like lectins"/>
    <property type="match status" value="1"/>
</dbReference>
<dbReference type="Gene3D" id="2.80.10.50">
    <property type="match status" value="1"/>
</dbReference>
<dbReference type="EMBL" id="QKWP01001193">
    <property type="protein sequence ID" value="RIB10940.1"/>
    <property type="molecule type" value="Genomic_DNA"/>
</dbReference>
<dbReference type="OrthoDB" id="2380154at2759"/>
<name>A0A397UL12_9GLOM</name>
<comment type="caution">
    <text evidence="1">The sequence shown here is derived from an EMBL/GenBank/DDBJ whole genome shotgun (WGS) entry which is preliminary data.</text>
</comment>
<reference evidence="1 2" key="1">
    <citation type="submission" date="2018-06" db="EMBL/GenBank/DDBJ databases">
        <title>Comparative genomics reveals the genomic features of Rhizophagus irregularis, R. cerebriforme, R. diaphanum and Gigaspora rosea, and their symbiotic lifestyle signature.</title>
        <authorList>
            <person name="Morin E."/>
            <person name="San Clemente H."/>
            <person name="Chen E.C.H."/>
            <person name="De La Providencia I."/>
            <person name="Hainaut M."/>
            <person name="Kuo A."/>
            <person name="Kohler A."/>
            <person name="Murat C."/>
            <person name="Tang N."/>
            <person name="Roy S."/>
            <person name="Loubradou J."/>
            <person name="Henrissat B."/>
            <person name="Grigoriev I.V."/>
            <person name="Corradi N."/>
            <person name="Roux C."/>
            <person name="Martin F.M."/>
        </authorList>
    </citation>
    <scope>NUCLEOTIDE SEQUENCE [LARGE SCALE GENOMIC DNA]</scope>
    <source>
        <strain evidence="1 2">DAOM 194757</strain>
    </source>
</reference>
<dbReference type="Proteomes" id="UP000266673">
    <property type="component" value="Unassembled WGS sequence"/>
</dbReference>
<evidence type="ECO:0000313" key="1">
    <source>
        <dbReference type="EMBL" id="RIB10940.1"/>
    </source>
</evidence>
<accession>A0A397UL12</accession>
<dbReference type="SUPFAM" id="SSF56112">
    <property type="entry name" value="Protein kinase-like (PK-like)"/>
    <property type="match status" value="1"/>
</dbReference>
<dbReference type="STRING" id="44941.A0A397UL12"/>